<dbReference type="InterPro" id="IPR050150">
    <property type="entry name" value="IgV_Light_Chain"/>
</dbReference>
<evidence type="ECO:0000259" key="6">
    <source>
        <dbReference type="PROSITE" id="PS50835"/>
    </source>
</evidence>
<dbReference type="FunFam" id="2.60.40.10:FF:000212">
    <property type="entry name" value="Immunoglobulin kappa chain variable 12-38"/>
    <property type="match status" value="1"/>
</dbReference>
<evidence type="ECO:0000256" key="4">
    <source>
        <dbReference type="ARBA" id="ARBA00043265"/>
    </source>
</evidence>
<dbReference type="Pfam" id="PF07686">
    <property type="entry name" value="V-set"/>
    <property type="match status" value="1"/>
</dbReference>
<dbReference type="Ensembl" id="ENSMSIT00000000148.1">
    <property type="protein sequence ID" value="ENSMSIP00000000106.1"/>
    <property type="gene ID" value="ENSMSIG00000000128.1"/>
</dbReference>
<dbReference type="GO" id="GO:0005886">
    <property type="term" value="C:plasma membrane"/>
    <property type="evidence" value="ECO:0007669"/>
    <property type="project" value="UniProtKB-ARBA"/>
</dbReference>
<organism evidence="7 8">
    <name type="scientific">Mus spicilegus</name>
    <name type="common">Mound-building mouse</name>
    <dbReference type="NCBI Taxonomy" id="10103"/>
    <lineage>
        <taxon>Eukaryota</taxon>
        <taxon>Metazoa</taxon>
        <taxon>Chordata</taxon>
        <taxon>Craniata</taxon>
        <taxon>Vertebrata</taxon>
        <taxon>Euteleostomi</taxon>
        <taxon>Mammalia</taxon>
        <taxon>Eutheria</taxon>
        <taxon>Euarchontoglires</taxon>
        <taxon>Glires</taxon>
        <taxon>Rodentia</taxon>
        <taxon>Myomorpha</taxon>
        <taxon>Muroidea</taxon>
        <taxon>Muridae</taxon>
        <taxon>Murinae</taxon>
        <taxon>Mus</taxon>
        <taxon>Mus</taxon>
    </lineage>
</organism>
<accession>A0A8C6G417</accession>
<name>A0A8C6G417_MUSSI</name>
<keyword evidence="4" id="KW-1280">Immunoglobulin</keyword>
<dbReference type="PROSITE" id="PS50835">
    <property type="entry name" value="IG_LIKE"/>
    <property type="match status" value="1"/>
</dbReference>
<keyword evidence="8" id="KW-1185">Reference proteome</keyword>
<evidence type="ECO:0000256" key="2">
    <source>
        <dbReference type="ARBA" id="ARBA00023130"/>
    </source>
</evidence>
<dbReference type="GO" id="GO:0005576">
    <property type="term" value="C:extracellular region"/>
    <property type="evidence" value="ECO:0007669"/>
    <property type="project" value="UniProtKB-ARBA"/>
</dbReference>
<dbReference type="GO" id="GO:0002250">
    <property type="term" value="P:adaptive immune response"/>
    <property type="evidence" value="ECO:0007669"/>
    <property type="project" value="UniProtKB-KW"/>
</dbReference>
<dbReference type="InterPro" id="IPR036179">
    <property type="entry name" value="Ig-like_dom_sf"/>
</dbReference>
<evidence type="ECO:0000256" key="3">
    <source>
        <dbReference type="ARBA" id="ARBA00023157"/>
    </source>
</evidence>
<keyword evidence="1" id="KW-0391">Immunity</keyword>
<dbReference type="Proteomes" id="UP000694415">
    <property type="component" value="Unplaced"/>
</dbReference>
<dbReference type="SUPFAM" id="SSF48726">
    <property type="entry name" value="Immunoglobulin"/>
    <property type="match status" value="1"/>
</dbReference>
<dbReference type="InterPro" id="IPR013783">
    <property type="entry name" value="Ig-like_fold"/>
</dbReference>
<protein>
    <recommendedName>
        <fullName evidence="6">Ig-like domain-containing protein</fullName>
    </recommendedName>
</protein>
<dbReference type="PANTHER" id="PTHR23267">
    <property type="entry name" value="IMMUNOGLOBULIN LIGHT CHAIN"/>
    <property type="match status" value="1"/>
</dbReference>
<reference evidence="7" key="2">
    <citation type="submission" date="2025-09" db="UniProtKB">
        <authorList>
            <consortium name="Ensembl"/>
        </authorList>
    </citation>
    <scope>IDENTIFICATION</scope>
</reference>
<evidence type="ECO:0000256" key="5">
    <source>
        <dbReference type="SAM" id="SignalP"/>
    </source>
</evidence>
<feature type="chain" id="PRO_5034581199" description="Ig-like domain-containing protein" evidence="5">
    <location>
        <begin position="21"/>
        <end position="156"/>
    </location>
</feature>
<proteinExistence type="predicted"/>
<evidence type="ECO:0000313" key="8">
    <source>
        <dbReference type="Proteomes" id="UP000694415"/>
    </source>
</evidence>
<feature type="domain" description="Ig-like" evidence="6">
    <location>
        <begin position="24"/>
        <end position="128"/>
    </location>
</feature>
<dbReference type="SMART" id="SM00409">
    <property type="entry name" value="IG"/>
    <property type="match status" value="1"/>
</dbReference>
<dbReference type="InterPro" id="IPR007110">
    <property type="entry name" value="Ig-like_dom"/>
</dbReference>
<dbReference type="InterPro" id="IPR003599">
    <property type="entry name" value="Ig_sub"/>
</dbReference>
<evidence type="ECO:0000256" key="1">
    <source>
        <dbReference type="ARBA" id="ARBA00022859"/>
    </source>
</evidence>
<reference evidence="7" key="1">
    <citation type="submission" date="2025-08" db="UniProtKB">
        <authorList>
            <consortium name="Ensembl"/>
        </authorList>
    </citation>
    <scope>IDENTIFICATION</scope>
</reference>
<dbReference type="SMART" id="SM00406">
    <property type="entry name" value="IGv"/>
    <property type="match status" value="1"/>
</dbReference>
<keyword evidence="2" id="KW-1064">Adaptive immunity</keyword>
<dbReference type="InterPro" id="IPR013106">
    <property type="entry name" value="Ig_V-set"/>
</dbReference>
<dbReference type="AlphaFoldDB" id="A0A8C6G417"/>
<dbReference type="GeneTree" id="ENSGT00940000153924"/>
<dbReference type="GO" id="GO:0019814">
    <property type="term" value="C:immunoglobulin complex"/>
    <property type="evidence" value="ECO:0007669"/>
    <property type="project" value="UniProtKB-KW"/>
</dbReference>
<evidence type="ECO:0000313" key="7">
    <source>
        <dbReference type="Ensembl" id="ENSMSIP00000000106.1"/>
    </source>
</evidence>
<sequence>TDMSVPTQLLALLLLWLTDARCDIQVTQSPASLSAPVGESVSITCKASEEIYSALNWYQQKPGKSPQLLIYYATSLGDDVPSRFSGSKSGTQYSLKISSLQPEDLATYYCEQSYNWPTTVMQTIAKITRKAEGWVALAISGGVSNFFRVFHRCSHV</sequence>
<keyword evidence="3" id="KW-1015">Disulfide bond</keyword>
<keyword evidence="5" id="KW-0732">Signal</keyword>
<dbReference type="Gene3D" id="2.60.40.10">
    <property type="entry name" value="Immunoglobulins"/>
    <property type="match status" value="1"/>
</dbReference>
<feature type="signal peptide" evidence="5">
    <location>
        <begin position="1"/>
        <end position="20"/>
    </location>
</feature>